<evidence type="ECO:0000256" key="8">
    <source>
        <dbReference type="ARBA" id="ARBA00023136"/>
    </source>
</evidence>
<keyword evidence="7 10" id="KW-1133">Transmembrane helix</keyword>
<keyword evidence="3 10" id="KW-0812">Transmembrane</keyword>
<dbReference type="Proteomes" id="UP000734854">
    <property type="component" value="Unassembled WGS sequence"/>
</dbReference>
<proteinExistence type="predicted"/>
<dbReference type="EMBL" id="JACMSC010000001">
    <property type="protein sequence ID" value="KAG6538726.1"/>
    <property type="molecule type" value="Genomic_DNA"/>
</dbReference>
<dbReference type="FunFam" id="2.60.120.430:FF:000001">
    <property type="entry name" value="Receptor-like protein kinase FERONIA"/>
    <property type="match status" value="1"/>
</dbReference>
<protein>
    <recommendedName>
        <fullName evidence="11">Malectin-like domain-containing protein</fullName>
    </recommendedName>
</protein>
<keyword evidence="5" id="KW-0547">Nucleotide-binding</keyword>
<dbReference type="FunFam" id="2.60.120.430:FF:000005">
    <property type="entry name" value="Putative receptor-like protein kinase"/>
    <property type="match status" value="1"/>
</dbReference>
<keyword evidence="13" id="KW-1185">Reference proteome</keyword>
<evidence type="ECO:0000256" key="5">
    <source>
        <dbReference type="ARBA" id="ARBA00022741"/>
    </source>
</evidence>
<evidence type="ECO:0000313" key="12">
    <source>
        <dbReference type="EMBL" id="KAG6538726.1"/>
    </source>
</evidence>
<keyword evidence="8 10" id="KW-0472">Membrane</keyword>
<dbReference type="PANTHER" id="PTHR34590:SF6">
    <property type="entry name" value="RECEPTOR-LIKE KINASE"/>
    <property type="match status" value="1"/>
</dbReference>
<keyword evidence="6" id="KW-0067">ATP-binding</keyword>
<feature type="domain" description="Malectin-like" evidence="11">
    <location>
        <begin position="68"/>
        <end position="419"/>
    </location>
</feature>
<evidence type="ECO:0000259" key="11">
    <source>
        <dbReference type="Pfam" id="PF12819"/>
    </source>
</evidence>
<keyword evidence="4" id="KW-0732">Signal</keyword>
<sequence>MFCSVSSLRPFLSPIPFHSIPWILDFLPAMAARRCASDLAANIVFFLLFSFVPTQSAAIFSPLDDHLIACGATSAAALPDGRSFLTDSSLPTTILRSHGRRISVSNPSSDADPLHRTARVFTCPSSYEFDIKSKGVHLIRLHFYPFQTPEFNLSSARFHVLSSGITLLSDFFAPRPLLKEYFINLKEEKLVISFYPADRSSFSFVNAIEVVSAPNDLILYPARLVKADEVAKFDGLSEQAFETLYRVNVGGPKVTPFNDSLWRTWIPDGVFLKPSSASEIVSYSGRIKYQEYGASREVAPDHVYNTARVMNGAVLSGSNYSMTWEFPVTSGYKYLIRMHFCDIASLALNQLYFNVYINGYMAYEDFDLSDSTGFLASPHYVDFVLDVDITELLSISIRPSNQSSPLWIRGLLNGLEIMKMNNTMGNLDDASPVILFSANPLKRGLGAFVRSLTCGFAFVSLSAIAFMLFLRWRSEQRSHAAWSPLPVDVSDSTLKPGKLLNF</sequence>
<keyword evidence="9" id="KW-0325">Glycoprotein</keyword>
<dbReference type="AlphaFoldDB" id="A0A8J5M033"/>
<dbReference type="InterPro" id="IPR024788">
    <property type="entry name" value="Malectin-like_Carb-bd_dom"/>
</dbReference>
<dbReference type="Pfam" id="PF12819">
    <property type="entry name" value="Malectin_like"/>
    <property type="match status" value="1"/>
</dbReference>
<dbReference type="OrthoDB" id="735844at2759"/>
<evidence type="ECO:0000256" key="9">
    <source>
        <dbReference type="ARBA" id="ARBA00023180"/>
    </source>
</evidence>
<dbReference type="GO" id="GO:0005524">
    <property type="term" value="F:ATP binding"/>
    <property type="evidence" value="ECO:0007669"/>
    <property type="project" value="UniProtKB-KW"/>
</dbReference>
<accession>A0A8J5M033</accession>
<comment type="subcellular location">
    <subcellularLocation>
        <location evidence="1">Membrane</location>
        <topology evidence="1">Single-pass type I membrane protein</topology>
    </subcellularLocation>
</comment>
<dbReference type="GO" id="GO:0004714">
    <property type="term" value="F:transmembrane receptor protein tyrosine kinase activity"/>
    <property type="evidence" value="ECO:0007669"/>
    <property type="project" value="InterPro"/>
</dbReference>
<evidence type="ECO:0000313" key="13">
    <source>
        <dbReference type="Proteomes" id="UP000734854"/>
    </source>
</evidence>
<feature type="transmembrane region" description="Helical" evidence="10">
    <location>
        <begin position="447"/>
        <end position="470"/>
    </location>
</feature>
<evidence type="ECO:0000256" key="3">
    <source>
        <dbReference type="ARBA" id="ARBA00022692"/>
    </source>
</evidence>
<reference evidence="12 13" key="1">
    <citation type="submission" date="2020-08" db="EMBL/GenBank/DDBJ databases">
        <title>Plant Genome Project.</title>
        <authorList>
            <person name="Zhang R.-G."/>
        </authorList>
    </citation>
    <scope>NUCLEOTIDE SEQUENCE [LARGE SCALE GENOMIC DNA]</scope>
    <source>
        <tissue evidence="12">Rhizome</tissue>
    </source>
</reference>
<evidence type="ECO:0000256" key="2">
    <source>
        <dbReference type="ARBA" id="ARBA00022679"/>
    </source>
</evidence>
<evidence type="ECO:0000256" key="10">
    <source>
        <dbReference type="SAM" id="Phobius"/>
    </source>
</evidence>
<evidence type="ECO:0000256" key="4">
    <source>
        <dbReference type="ARBA" id="ARBA00022729"/>
    </source>
</evidence>
<evidence type="ECO:0000256" key="6">
    <source>
        <dbReference type="ARBA" id="ARBA00022840"/>
    </source>
</evidence>
<organism evidence="12 13">
    <name type="scientific">Zingiber officinale</name>
    <name type="common">Ginger</name>
    <name type="synonym">Amomum zingiber</name>
    <dbReference type="NCBI Taxonomy" id="94328"/>
    <lineage>
        <taxon>Eukaryota</taxon>
        <taxon>Viridiplantae</taxon>
        <taxon>Streptophyta</taxon>
        <taxon>Embryophyta</taxon>
        <taxon>Tracheophyta</taxon>
        <taxon>Spermatophyta</taxon>
        <taxon>Magnoliopsida</taxon>
        <taxon>Liliopsida</taxon>
        <taxon>Zingiberales</taxon>
        <taxon>Zingiberaceae</taxon>
        <taxon>Zingiber</taxon>
    </lineage>
</organism>
<name>A0A8J5M033_ZINOF</name>
<dbReference type="GO" id="GO:0016020">
    <property type="term" value="C:membrane"/>
    <property type="evidence" value="ECO:0007669"/>
    <property type="project" value="UniProtKB-SubCell"/>
</dbReference>
<dbReference type="PANTHER" id="PTHR34590">
    <property type="entry name" value="OS03G0124300 PROTEIN-RELATED"/>
    <property type="match status" value="1"/>
</dbReference>
<gene>
    <name evidence="12" type="ORF">ZIOFF_003854</name>
</gene>
<keyword evidence="2" id="KW-0808">Transferase</keyword>
<dbReference type="InterPro" id="IPR045272">
    <property type="entry name" value="ANXUR1/2-like"/>
</dbReference>
<comment type="caution">
    <text evidence="12">The sequence shown here is derived from an EMBL/GenBank/DDBJ whole genome shotgun (WGS) entry which is preliminary data.</text>
</comment>
<evidence type="ECO:0000256" key="1">
    <source>
        <dbReference type="ARBA" id="ARBA00004479"/>
    </source>
</evidence>
<evidence type="ECO:0000256" key="7">
    <source>
        <dbReference type="ARBA" id="ARBA00022989"/>
    </source>
</evidence>